<dbReference type="GeneID" id="5699976"/>
<feature type="compositionally biased region" description="Acidic residues" evidence="1">
    <location>
        <begin position="308"/>
        <end position="321"/>
    </location>
</feature>
<dbReference type="VEuPathDB" id="GiardiaDB:GL50803_16067"/>
<evidence type="ECO:0000313" key="2">
    <source>
        <dbReference type="EMBL" id="KAE8301667.1"/>
    </source>
</evidence>
<protein>
    <submittedName>
        <fullName evidence="2">Uncharacterized protein</fullName>
    </submittedName>
</protein>
<dbReference type="OMA" id="SRARIHN"/>
<dbReference type="KEGG" id="gla:GL50803_0016067"/>
<organism evidence="2 3">
    <name type="scientific">Giardia intestinalis (strain ATCC 50803 / WB clone C6)</name>
    <name type="common">Giardia lamblia</name>
    <dbReference type="NCBI Taxonomy" id="184922"/>
    <lineage>
        <taxon>Eukaryota</taxon>
        <taxon>Metamonada</taxon>
        <taxon>Diplomonadida</taxon>
        <taxon>Hexamitidae</taxon>
        <taxon>Giardiinae</taxon>
        <taxon>Giardia</taxon>
    </lineage>
</organism>
<keyword evidence="3" id="KW-1185">Reference proteome</keyword>
<feature type="region of interest" description="Disordered" evidence="1">
    <location>
        <begin position="264"/>
        <end position="321"/>
    </location>
</feature>
<gene>
    <name evidence="2" type="ORF">GL50803_0016067</name>
</gene>
<reference evidence="2 3" key="1">
    <citation type="journal article" date="2007" name="Science">
        <title>Genomic minimalism in the early diverging intestinal parasite Giardia lamblia.</title>
        <authorList>
            <person name="Morrison H.G."/>
            <person name="McArthur A.G."/>
            <person name="Gillin F.D."/>
            <person name="Aley S.B."/>
            <person name="Adam R.D."/>
            <person name="Olsen G.J."/>
            <person name="Best A.A."/>
            <person name="Cande W.Z."/>
            <person name="Chen F."/>
            <person name="Cipriano M.J."/>
            <person name="Davids B.J."/>
            <person name="Dawson S.C."/>
            <person name="Elmendorf H.G."/>
            <person name="Hehl A.B."/>
            <person name="Holder M.E."/>
            <person name="Huse S.M."/>
            <person name="Kim U.U."/>
            <person name="Lasek-Nesselquist E."/>
            <person name="Manning G."/>
            <person name="Nigam A."/>
            <person name="Nixon J.E."/>
            <person name="Palm D."/>
            <person name="Passamaneck N.E."/>
            <person name="Prabhu A."/>
            <person name="Reich C.I."/>
            <person name="Reiner D.S."/>
            <person name="Samuelson J."/>
            <person name="Svard S.G."/>
            <person name="Sogin M.L."/>
        </authorList>
    </citation>
    <scope>NUCLEOTIDE SEQUENCE [LARGE SCALE GENOMIC DNA]</scope>
    <source>
        <strain evidence="2 3">WB C6</strain>
    </source>
</reference>
<dbReference type="AlphaFoldDB" id="A8BHC4"/>
<dbReference type="RefSeq" id="XP_001707081.1">
    <property type="nucleotide sequence ID" value="XM_001707029.1"/>
</dbReference>
<evidence type="ECO:0000313" key="3">
    <source>
        <dbReference type="Proteomes" id="UP000001548"/>
    </source>
</evidence>
<dbReference type="HOGENOM" id="CLU_867238_0_0_1"/>
<feature type="compositionally biased region" description="Polar residues" evidence="1">
    <location>
        <begin position="285"/>
        <end position="304"/>
    </location>
</feature>
<accession>A8BHC4</accession>
<proteinExistence type="predicted"/>
<name>A8BHC4_GIAIC</name>
<dbReference type="EMBL" id="AACB03000005">
    <property type="protein sequence ID" value="KAE8301667.1"/>
    <property type="molecule type" value="Genomic_DNA"/>
</dbReference>
<sequence length="321" mass="35210">MPREPVSTAKIFGDQPEQARDHAVKVRNNLQWLEALLDELAHFAASARRLSHIASSIPHPNILGMDMTNFYNACQVLQMAGVKLSSVANTQSRARIHNAVANFTGELSRASSNIYLESKRRAGNRPFLSSSKSPEASTSGSKHIIDHMPRILEMLEAADCEASNLFERNLQELMEAMKSFTEVASKAAEILSTEVNSADLGAAMEGFLVAGERRQLPVDCLDYRAGYAPVLYNDEDNDDYIINAYNRNSVNPVSALSARESLSGSGLGSSYKARSPAFGSKGPRSPSSKTTSLLQIIMQRQQNPHECDELEEEEEERSSSG</sequence>
<evidence type="ECO:0000256" key="1">
    <source>
        <dbReference type="SAM" id="MobiDB-lite"/>
    </source>
</evidence>
<dbReference type="Proteomes" id="UP000001548">
    <property type="component" value="Unassembled WGS sequence"/>
</dbReference>
<comment type="caution">
    <text evidence="2">The sequence shown here is derived from an EMBL/GenBank/DDBJ whole genome shotgun (WGS) entry which is preliminary data.</text>
</comment>